<proteinExistence type="predicted"/>
<keyword evidence="6" id="KW-0805">Transcription regulation</keyword>
<sequence>MWRCGGAEGILSPQGCGGSSLLIQAAFFPAASPSFLLLLTHPLPIQRGLLCDIVLHVATKEIKAHKVVLASCSPYFHAMFTSK</sequence>
<protein>
    <recommendedName>
        <fullName evidence="10">BTB domain-containing protein</fullName>
    </recommendedName>
</protein>
<reference evidence="11" key="1">
    <citation type="submission" date="2020-10" db="EMBL/GenBank/DDBJ databases">
        <title>Catharus ustulatus (Swainson's thrush) genome, bCatUst1, primary haplotype v2.</title>
        <authorList>
            <person name="Delmore K."/>
            <person name="Vafadar M."/>
            <person name="Formenti G."/>
            <person name="Chow W."/>
            <person name="Pelan S."/>
            <person name="Howe K."/>
            <person name="Rhie A."/>
            <person name="Mountcastle J."/>
            <person name="Haase B."/>
            <person name="Fedrigo O."/>
            <person name="Jarvis E.D."/>
        </authorList>
    </citation>
    <scope>NUCLEOTIDE SEQUENCE [LARGE SCALE GENOMIC DNA]</scope>
</reference>
<evidence type="ECO:0000256" key="5">
    <source>
        <dbReference type="ARBA" id="ARBA00022833"/>
    </source>
</evidence>
<evidence type="ECO:0000256" key="1">
    <source>
        <dbReference type="ARBA" id="ARBA00004123"/>
    </source>
</evidence>
<dbReference type="SUPFAM" id="SSF54695">
    <property type="entry name" value="POZ domain"/>
    <property type="match status" value="1"/>
</dbReference>
<organism evidence="11 12">
    <name type="scientific">Catharus ustulatus</name>
    <name type="common">Russet-backed thrush</name>
    <name type="synonym">Hylocichla ustulatus</name>
    <dbReference type="NCBI Taxonomy" id="91951"/>
    <lineage>
        <taxon>Eukaryota</taxon>
        <taxon>Metazoa</taxon>
        <taxon>Chordata</taxon>
        <taxon>Craniata</taxon>
        <taxon>Vertebrata</taxon>
        <taxon>Euteleostomi</taxon>
        <taxon>Archelosauria</taxon>
        <taxon>Archosauria</taxon>
        <taxon>Dinosauria</taxon>
        <taxon>Saurischia</taxon>
        <taxon>Theropoda</taxon>
        <taxon>Coelurosauria</taxon>
        <taxon>Aves</taxon>
        <taxon>Neognathae</taxon>
        <taxon>Neoaves</taxon>
        <taxon>Telluraves</taxon>
        <taxon>Australaves</taxon>
        <taxon>Passeriformes</taxon>
        <taxon>Turdidae</taxon>
        <taxon>Catharus</taxon>
    </lineage>
</organism>
<dbReference type="PANTHER" id="PTHR46105">
    <property type="entry name" value="AGAP004733-PA"/>
    <property type="match status" value="1"/>
</dbReference>
<dbReference type="InterPro" id="IPR050457">
    <property type="entry name" value="ZnFinger_BTB_dom_contain"/>
</dbReference>
<evidence type="ECO:0000259" key="10">
    <source>
        <dbReference type="PROSITE" id="PS50097"/>
    </source>
</evidence>
<evidence type="ECO:0000313" key="11">
    <source>
        <dbReference type="Ensembl" id="ENSCUSP00005012846.1"/>
    </source>
</evidence>
<keyword evidence="2" id="KW-0479">Metal-binding</keyword>
<dbReference type="InterPro" id="IPR000210">
    <property type="entry name" value="BTB/POZ_dom"/>
</dbReference>
<dbReference type="Ensembl" id="ENSCUST00005013367.1">
    <property type="protein sequence ID" value="ENSCUSP00005012846.1"/>
    <property type="gene ID" value="ENSCUSG00005008256.1"/>
</dbReference>
<comment type="subcellular location">
    <subcellularLocation>
        <location evidence="1">Nucleus</location>
    </subcellularLocation>
</comment>
<dbReference type="GO" id="GO:0000978">
    <property type="term" value="F:RNA polymerase II cis-regulatory region sequence-specific DNA binding"/>
    <property type="evidence" value="ECO:0007669"/>
    <property type="project" value="TreeGrafter"/>
</dbReference>
<keyword evidence="12" id="KW-1185">Reference proteome</keyword>
<reference evidence="11" key="2">
    <citation type="submission" date="2025-08" db="UniProtKB">
        <authorList>
            <consortium name="Ensembl"/>
        </authorList>
    </citation>
    <scope>IDENTIFICATION</scope>
</reference>
<evidence type="ECO:0000256" key="3">
    <source>
        <dbReference type="ARBA" id="ARBA00022737"/>
    </source>
</evidence>
<dbReference type="PANTHER" id="PTHR46105:SF5">
    <property type="entry name" value="ZINC FINGER AND BTB DOMAIN-CONTAINING PROTEIN 44 ISOFORM X1"/>
    <property type="match status" value="1"/>
</dbReference>
<keyword evidence="8" id="KW-0804">Transcription</keyword>
<keyword evidence="7" id="KW-0238">DNA-binding</keyword>
<keyword evidence="9" id="KW-0539">Nucleus</keyword>
<dbReference type="Pfam" id="PF00651">
    <property type="entry name" value="BTB"/>
    <property type="match status" value="1"/>
</dbReference>
<keyword evidence="4" id="KW-0863">Zinc-finger</keyword>
<dbReference type="GO" id="GO:0000981">
    <property type="term" value="F:DNA-binding transcription factor activity, RNA polymerase II-specific"/>
    <property type="evidence" value="ECO:0007669"/>
    <property type="project" value="TreeGrafter"/>
</dbReference>
<evidence type="ECO:0000256" key="2">
    <source>
        <dbReference type="ARBA" id="ARBA00022723"/>
    </source>
</evidence>
<dbReference type="Gene3D" id="3.30.710.10">
    <property type="entry name" value="Potassium Channel Kv1.1, Chain A"/>
    <property type="match status" value="1"/>
</dbReference>
<dbReference type="GO" id="GO:0005634">
    <property type="term" value="C:nucleus"/>
    <property type="evidence" value="ECO:0007669"/>
    <property type="project" value="UniProtKB-SubCell"/>
</dbReference>
<evidence type="ECO:0000313" key="12">
    <source>
        <dbReference type="Proteomes" id="UP000694563"/>
    </source>
</evidence>
<accession>A0A8C3UAQ7</accession>
<keyword evidence="5" id="KW-0862">Zinc</keyword>
<evidence type="ECO:0000256" key="8">
    <source>
        <dbReference type="ARBA" id="ARBA00023163"/>
    </source>
</evidence>
<evidence type="ECO:0000256" key="6">
    <source>
        <dbReference type="ARBA" id="ARBA00023015"/>
    </source>
</evidence>
<dbReference type="Proteomes" id="UP000694563">
    <property type="component" value="Chromosome 24"/>
</dbReference>
<dbReference type="GO" id="GO:0008270">
    <property type="term" value="F:zinc ion binding"/>
    <property type="evidence" value="ECO:0007669"/>
    <property type="project" value="UniProtKB-KW"/>
</dbReference>
<dbReference type="AlphaFoldDB" id="A0A8C3UAQ7"/>
<evidence type="ECO:0000256" key="9">
    <source>
        <dbReference type="ARBA" id="ARBA00023242"/>
    </source>
</evidence>
<keyword evidence="3" id="KW-0677">Repeat</keyword>
<feature type="domain" description="BTB" evidence="10">
    <location>
        <begin position="51"/>
        <end position="83"/>
    </location>
</feature>
<reference evidence="11" key="3">
    <citation type="submission" date="2025-09" db="UniProtKB">
        <authorList>
            <consortium name="Ensembl"/>
        </authorList>
    </citation>
    <scope>IDENTIFICATION</scope>
</reference>
<evidence type="ECO:0000256" key="4">
    <source>
        <dbReference type="ARBA" id="ARBA00022771"/>
    </source>
</evidence>
<dbReference type="PROSITE" id="PS50097">
    <property type="entry name" value="BTB"/>
    <property type="match status" value="1"/>
</dbReference>
<name>A0A8C3UAQ7_CATUS</name>
<dbReference type="InterPro" id="IPR011333">
    <property type="entry name" value="SKP1/BTB/POZ_sf"/>
</dbReference>
<evidence type="ECO:0000256" key="7">
    <source>
        <dbReference type="ARBA" id="ARBA00023125"/>
    </source>
</evidence>